<feature type="transmembrane region" description="Helical" evidence="7">
    <location>
        <begin position="294"/>
        <end position="318"/>
    </location>
</feature>
<keyword evidence="2" id="KW-0813">Transport</keyword>
<dbReference type="InterPro" id="IPR011701">
    <property type="entry name" value="MFS"/>
</dbReference>
<comment type="caution">
    <text evidence="9">The sequence shown here is derived from an EMBL/GenBank/DDBJ whole genome shotgun (WGS) entry which is preliminary data.</text>
</comment>
<organism evidence="9 10">
    <name type="scientific">Stentor coeruleus</name>
    <dbReference type="NCBI Taxonomy" id="5963"/>
    <lineage>
        <taxon>Eukaryota</taxon>
        <taxon>Sar</taxon>
        <taxon>Alveolata</taxon>
        <taxon>Ciliophora</taxon>
        <taxon>Postciliodesmatophora</taxon>
        <taxon>Heterotrichea</taxon>
        <taxon>Heterotrichida</taxon>
        <taxon>Stentoridae</taxon>
        <taxon>Stentor</taxon>
    </lineage>
</organism>
<dbReference type="InterPro" id="IPR036259">
    <property type="entry name" value="MFS_trans_sf"/>
</dbReference>
<feature type="transmembrane region" description="Helical" evidence="7">
    <location>
        <begin position="330"/>
        <end position="351"/>
    </location>
</feature>
<comment type="similarity">
    <text evidence="6">Belongs to the major facilitator superfamily. Spinster (TC 2.A.1.49) family.</text>
</comment>
<dbReference type="OrthoDB" id="6770063at2759"/>
<evidence type="ECO:0000256" key="5">
    <source>
        <dbReference type="ARBA" id="ARBA00023136"/>
    </source>
</evidence>
<keyword evidence="5 7" id="KW-0472">Membrane</keyword>
<sequence length="491" mass="54942">MEIEDGPNIKFLNKKHDLSSFSYESRIRTRVFIIMVCANALLNYDTGVIPASLDQLDISDHLNHQQQAAIGSLVYVGICSSSIIVSLVFQHFSASKVLLLMLVLNSICCLLFSFSYKISLMYLTRFGMGFTQAFCVIYAPVWTNEFAPHKSCTRWMGILQCAVPLGVVLGYGIASFLNSLEIMYLDWRFAIQLQAVLEIPLIIGLKFTDKKYVNIVHKEDIVSSGERVNRGSEVRIDAISLTHFGNFWRQMKMLFRNLIFLFLTLALCCMFFVVSGIQYWITQYMTKVLNAEKVFVVVGFVIISTTAPIFGVLTGGWISDYYGGYKGSNLLTAVKICLLFGILAFCSAIPACFIQSVLGLIILLWLLLFFGGCIVPAATGIIVNSVSKEYQSSSSSISQLMFNFGGFFLSPLMSAAIMDLFDKETNSLIWGFRFTLSISFLSVSFIGLAYFVIFAKESENRARLENVGNDDEDLEGNIQEIARRVKPIIIS</sequence>
<keyword evidence="10" id="KW-1185">Reference proteome</keyword>
<reference evidence="9 10" key="1">
    <citation type="submission" date="2016-11" db="EMBL/GenBank/DDBJ databases">
        <title>The macronuclear genome of Stentor coeruleus: a giant cell with tiny introns.</title>
        <authorList>
            <person name="Slabodnick M."/>
            <person name="Ruby J.G."/>
            <person name="Reiff S.B."/>
            <person name="Swart E.C."/>
            <person name="Gosai S."/>
            <person name="Prabakaran S."/>
            <person name="Witkowska E."/>
            <person name="Larue G.E."/>
            <person name="Fisher S."/>
            <person name="Freeman R.M."/>
            <person name="Gunawardena J."/>
            <person name="Chu W."/>
            <person name="Stover N.A."/>
            <person name="Gregory B.D."/>
            <person name="Nowacki M."/>
            <person name="Derisi J."/>
            <person name="Roy S.W."/>
            <person name="Marshall W.F."/>
            <person name="Sood P."/>
        </authorList>
    </citation>
    <scope>NUCLEOTIDE SEQUENCE [LARGE SCALE GENOMIC DNA]</scope>
    <source>
        <strain evidence="9">WM001</strain>
    </source>
</reference>
<evidence type="ECO:0000256" key="3">
    <source>
        <dbReference type="ARBA" id="ARBA00022692"/>
    </source>
</evidence>
<dbReference type="PROSITE" id="PS50850">
    <property type="entry name" value="MFS"/>
    <property type="match status" value="1"/>
</dbReference>
<dbReference type="AlphaFoldDB" id="A0A1R2BCZ3"/>
<feature type="transmembrane region" description="Helical" evidence="7">
    <location>
        <begin position="97"/>
        <end position="116"/>
    </location>
</feature>
<accession>A0A1R2BCZ3</accession>
<feature type="transmembrane region" description="Helical" evidence="7">
    <location>
        <begin position="400"/>
        <end position="418"/>
    </location>
</feature>
<comment type="subcellular location">
    <subcellularLocation>
        <location evidence="1">Membrane</location>
        <topology evidence="1">Multi-pass membrane protein</topology>
    </subcellularLocation>
</comment>
<evidence type="ECO:0000256" key="7">
    <source>
        <dbReference type="SAM" id="Phobius"/>
    </source>
</evidence>
<evidence type="ECO:0000313" key="9">
    <source>
        <dbReference type="EMBL" id="OMJ74629.1"/>
    </source>
</evidence>
<name>A0A1R2BCZ3_9CILI</name>
<dbReference type="Pfam" id="PF07690">
    <property type="entry name" value="MFS_1"/>
    <property type="match status" value="1"/>
</dbReference>
<gene>
    <name evidence="9" type="ORF">SteCoe_26411</name>
</gene>
<feature type="domain" description="Major facilitator superfamily (MFS) profile" evidence="8">
    <location>
        <begin position="31"/>
        <end position="459"/>
    </location>
</feature>
<keyword evidence="4 7" id="KW-1133">Transmembrane helix</keyword>
<feature type="transmembrane region" description="Helical" evidence="7">
    <location>
        <begin position="258"/>
        <end position="282"/>
    </location>
</feature>
<feature type="transmembrane region" description="Helical" evidence="7">
    <location>
        <begin position="155"/>
        <end position="177"/>
    </location>
</feature>
<evidence type="ECO:0000259" key="8">
    <source>
        <dbReference type="PROSITE" id="PS50850"/>
    </source>
</evidence>
<keyword evidence="3 7" id="KW-0812">Transmembrane</keyword>
<dbReference type="Proteomes" id="UP000187209">
    <property type="component" value="Unassembled WGS sequence"/>
</dbReference>
<evidence type="ECO:0000256" key="4">
    <source>
        <dbReference type="ARBA" id="ARBA00022989"/>
    </source>
</evidence>
<dbReference type="EMBL" id="MPUH01000739">
    <property type="protein sequence ID" value="OMJ74629.1"/>
    <property type="molecule type" value="Genomic_DNA"/>
</dbReference>
<dbReference type="GO" id="GO:0022857">
    <property type="term" value="F:transmembrane transporter activity"/>
    <property type="evidence" value="ECO:0007669"/>
    <property type="project" value="InterPro"/>
</dbReference>
<dbReference type="InterPro" id="IPR020846">
    <property type="entry name" value="MFS_dom"/>
</dbReference>
<proteinExistence type="inferred from homology"/>
<dbReference type="PANTHER" id="PTHR23505:SF9">
    <property type="entry name" value="PROTEIN, PUTATIVE-RELATED"/>
    <property type="match status" value="1"/>
</dbReference>
<feature type="transmembrane region" description="Helical" evidence="7">
    <location>
        <begin position="31"/>
        <end position="49"/>
    </location>
</feature>
<dbReference type="Gene3D" id="1.20.1250.20">
    <property type="entry name" value="MFS general substrate transporter like domains"/>
    <property type="match status" value="2"/>
</dbReference>
<dbReference type="PANTHER" id="PTHR23505">
    <property type="entry name" value="SPINSTER"/>
    <property type="match status" value="1"/>
</dbReference>
<evidence type="ECO:0000256" key="6">
    <source>
        <dbReference type="ARBA" id="ARBA00024338"/>
    </source>
</evidence>
<dbReference type="SUPFAM" id="SSF103473">
    <property type="entry name" value="MFS general substrate transporter"/>
    <property type="match status" value="1"/>
</dbReference>
<feature type="transmembrane region" description="Helical" evidence="7">
    <location>
        <begin position="122"/>
        <end position="143"/>
    </location>
</feature>
<dbReference type="GO" id="GO:0016020">
    <property type="term" value="C:membrane"/>
    <property type="evidence" value="ECO:0007669"/>
    <property type="project" value="UniProtKB-SubCell"/>
</dbReference>
<protein>
    <recommendedName>
        <fullName evidence="8">Major facilitator superfamily (MFS) profile domain-containing protein</fullName>
    </recommendedName>
</protein>
<feature type="transmembrane region" description="Helical" evidence="7">
    <location>
        <begin position="430"/>
        <end position="453"/>
    </location>
</feature>
<evidence type="ECO:0000313" key="10">
    <source>
        <dbReference type="Proteomes" id="UP000187209"/>
    </source>
</evidence>
<feature type="transmembrane region" description="Helical" evidence="7">
    <location>
        <begin position="357"/>
        <end position="379"/>
    </location>
</feature>
<feature type="transmembrane region" description="Helical" evidence="7">
    <location>
        <begin position="69"/>
        <end position="90"/>
    </location>
</feature>
<dbReference type="InterPro" id="IPR044770">
    <property type="entry name" value="MFS_spinster-like"/>
</dbReference>
<evidence type="ECO:0000256" key="2">
    <source>
        <dbReference type="ARBA" id="ARBA00022448"/>
    </source>
</evidence>
<evidence type="ECO:0000256" key="1">
    <source>
        <dbReference type="ARBA" id="ARBA00004141"/>
    </source>
</evidence>
<feature type="transmembrane region" description="Helical" evidence="7">
    <location>
        <begin position="189"/>
        <end position="208"/>
    </location>
</feature>